<protein>
    <submittedName>
        <fullName evidence="1">Uncharacterized protein DUF2797</fullName>
    </submittedName>
</protein>
<name>A0A4R2KWJ6_9GAMM</name>
<dbReference type="RefSeq" id="WP_240624346.1">
    <property type="nucleotide sequence ID" value="NZ_QQSW01000009.1"/>
</dbReference>
<keyword evidence="2" id="KW-1185">Reference proteome</keyword>
<dbReference type="Pfam" id="PF10977">
    <property type="entry name" value="DUF2797"/>
    <property type="match status" value="1"/>
</dbReference>
<dbReference type="Proteomes" id="UP000294980">
    <property type="component" value="Unassembled WGS sequence"/>
</dbReference>
<sequence>MSNAPLAAGGVRKMRTELADVVQYRLPLGDVETPLNAWIGRSLQLSFLGDIHCIHCDRKTSKSFSQGYCYPCFKRLARCDSCIVKPETCHFFAGTCREPQWGEANCMIDHVVYLANTSGIKVGITRGTQVPTRWMDQGATQALPVFRVSNRLQSGLVETLFARHVADKTHWQAMLKGPGDVHDLSAARDALMDQCATEIAALQAAHGIAAIQPLPDAVETTISYPVLTYPVKVKSFNLDKTPDVGGTLLGIKGQYLIFDTGVINMRKYAGYRLQLTATTET</sequence>
<dbReference type="AlphaFoldDB" id="A0A4R2KWJ6"/>
<gene>
    <name evidence="1" type="ORF">EV688_10733</name>
</gene>
<dbReference type="InterPro" id="IPR021246">
    <property type="entry name" value="DUF2797"/>
</dbReference>
<accession>A0A4R2KWJ6</accession>
<proteinExistence type="predicted"/>
<reference evidence="1 2" key="1">
    <citation type="submission" date="2019-03" db="EMBL/GenBank/DDBJ databases">
        <title>Genomic Encyclopedia of Type Strains, Phase IV (KMG-IV): sequencing the most valuable type-strain genomes for metagenomic binning, comparative biology and taxonomic classification.</title>
        <authorList>
            <person name="Goeker M."/>
        </authorList>
    </citation>
    <scope>NUCLEOTIDE SEQUENCE [LARGE SCALE GENOMIC DNA]</scope>
    <source>
        <strain evidence="1 2">DSM 23344</strain>
    </source>
</reference>
<comment type="caution">
    <text evidence="1">The sequence shown here is derived from an EMBL/GenBank/DDBJ whole genome shotgun (WGS) entry which is preliminary data.</text>
</comment>
<organism evidence="1 2">
    <name type="scientific">Chromatocurvus halotolerans</name>
    <dbReference type="NCBI Taxonomy" id="1132028"/>
    <lineage>
        <taxon>Bacteria</taxon>
        <taxon>Pseudomonadati</taxon>
        <taxon>Pseudomonadota</taxon>
        <taxon>Gammaproteobacteria</taxon>
        <taxon>Cellvibrionales</taxon>
        <taxon>Halieaceae</taxon>
        <taxon>Chromatocurvus</taxon>
    </lineage>
</organism>
<dbReference type="EMBL" id="SLWX01000007">
    <property type="protein sequence ID" value="TCO75616.1"/>
    <property type="molecule type" value="Genomic_DNA"/>
</dbReference>
<evidence type="ECO:0000313" key="2">
    <source>
        <dbReference type="Proteomes" id="UP000294980"/>
    </source>
</evidence>
<evidence type="ECO:0000313" key="1">
    <source>
        <dbReference type="EMBL" id="TCO75616.1"/>
    </source>
</evidence>